<dbReference type="PANTHER" id="PTHR48007">
    <property type="entry name" value="LEUCINE-RICH REPEAT RECEPTOR-LIKE PROTEIN KINASE PXC1"/>
    <property type="match status" value="1"/>
</dbReference>
<sequence length="612" mass="69967">MIQQRGSHKPKECQAEEDLFLNWQTFMIFAVLFSFTIVIFLGGEYSSESESFFKFIKAVDPQDKLKVRDQIASNSNPCLQRWKFLKCNSQASTILEIWLENLDLTGMLNSESLCKLPNLRVISLAKNRLRGTISNSILNCIKLDYWNLSSNLLNGRIPMALTRLQYLWRLDISNNNFTTNYSIPFYSVGFNQKSLHSRKLLKDRKILEVLELQESNNSGEGQTSHKVKWTKWIPWILGVVFLLVLIYFVGKRIAKIGTEKEILKPSLLQNDPSETPPPGNTSEELKQEEKKTQLVFFVEEHETFQLEELLKATADLRRESICSSLFKVSLKDNVQYVVKRLKKVKVSHKEFGETMRWIGNLKHPNILPLVGYASNHVEKLLIYKYQSSGSLLNLLEEHIQGEKDVPWRLRLSIAGGIAKGLDFIYQNFGDQESIPHGNLKLSNILLDENNSPLISEYGLSRFQDPEKGCILPSRGYTAPEKSLTEKGDVFSFGVILLELLTGKTVEKTEIDLPKWVKAIIREEWTGEVFDKGVAKSAKQWAFPVLNIALKCVSHYPEDRPTMSEVLEKIEEVIYAQEDHSVSSGSSESHDHEDCCPLHTIISETWDTPASNY</sequence>
<evidence type="ECO:0000313" key="4">
    <source>
        <dbReference type="RefSeq" id="XP_015866688.4"/>
    </source>
</evidence>
<protein>
    <submittedName>
        <fullName evidence="4">Leucine-rich repeat receptor-like protein kinase PXC1</fullName>
    </submittedName>
</protein>
<dbReference type="Proteomes" id="UP001652623">
    <property type="component" value="Chromosome 1"/>
</dbReference>
<dbReference type="InterPro" id="IPR046959">
    <property type="entry name" value="PRK1-6/SRF4-like"/>
</dbReference>
<dbReference type="InterPro" id="IPR011009">
    <property type="entry name" value="Kinase-like_dom_sf"/>
</dbReference>
<dbReference type="KEGG" id="zju:107404253"/>
<accession>A0A6P3YSZ4</accession>
<dbReference type="PROSITE" id="PS50011">
    <property type="entry name" value="PROTEIN_KINASE_DOM"/>
    <property type="match status" value="1"/>
</dbReference>
<dbReference type="Gene3D" id="3.30.200.20">
    <property type="entry name" value="Phosphorylase Kinase, domain 1"/>
    <property type="match status" value="1"/>
</dbReference>
<evidence type="ECO:0000259" key="2">
    <source>
        <dbReference type="PROSITE" id="PS50011"/>
    </source>
</evidence>
<dbReference type="GO" id="GO:0004672">
    <property type="term" value="F:protein kinase activity"/>
    <property type="evidence" value="ECO:0007669"/>
    <property type="project" value="InterPro"/>
</dbReference>
<reference evidence="3" key="1">
    <citation type="submission" date="2025-05" db="UniProtKB">
        <authorList>
            <consortium name="RefSeq"/>
        </authorList>
    </citation>
    <scope>NUCLEOTIDE SEQUENCE [LARGE SCALE GENOMIC DNA]</scope>
</reference>
<name>A0A6P3YSZ4_ZIZJJ</name>
<dbReference type="Gene3D" id="1.10.510.10">
    <property type="entry name" value="Transferase(Phosphotransferase) domain 1"/>
    <property type="match status" value="1"/>
</dbReference>
<proteinExistence type="predicted"/>
<reference evidence="4" key="2">
    <citation type="submission" date="2025-08" db="UniProtKB">
        <authorList>
            <consortium name="RefSeq"/>
        </authorList>
    </citation>
    <scope>IDENTIFICATION</scope>
    <source>
        <tissue evidence="4">Seedling</tissue>
    </source>
</reference>
<evidence type="ECO:0000256" key="1">
    <source>
        <dbReference type="SAM" id="Phobius"/>
    </source>
</evidence>
<gene>
    <name evidence="4" type="primary">LOC107404253</name>
</gene>
<dbReference type="GeneID" id="107404253"/>
<keyword evidence="1" id="KW-0472">Membrane</keyword>
<organism evidence="3 4">
    <name type="scientific">Ziziphus jujuba</name>
    <name type="common">Chinese jujube</name>
    <name type="synonym">Ziziphus sativa</name>
    <dbReference type="NCBI Taxonomy" id="326968"/>
    <lineage>
        <taxon>Eukaryota</taxon>
        <taxon>Viridiplantae</taxon>
        <taxon>Streptophyta</taxon>
        <taxon>Embryophyta</taxon>
        <taxon>Tracheophyta</taxon>
        <taxon>Spermatophyta</taxon>
        <taxon>Magnoliopsida</taxon>
        <taxon>eudicotyledons</taxon>
        <taxon>Gunneridae</taxon>
        <taxon>Pentapetalae</taxon>
        <taxon>rosids</taxon>
        <taxon>fabids</taxon>
        <taxon>Rosales</taxon>
        <taxon>Rhamnaceae</taxon>
        <taxon>Paliureae</taxon>
        <taxon>Ziziphus</taxon>
    </lineage>
</organism>
<dbReference type="Pfam" id="PF07714">
    <property type="entry name" value="PK_Tyr_Ser-Thr"/>
    <property type="match status" value="1"/>
</dbReference>
<keyword evidence="3" id="KW-1185">Reference proteome</keyword>
<dbReference type="GO" id="GO:0005524">
    <property type="term" value="F:ATP binding"/>
    <property type="evidence" value="ECO:0007669"/>
    <property type="project" value="InterPro"/>
</dbReference>
<dbReference type="AlphaFoldDB" id="A0A6P3YSZ4"/>
<dbReference type="SUPFAM" id="SSF56112">
    <property type="entry name" value="Protein kinase-like (PK-like)"/>
    <property type="match status" value="1"/>
</dbReference>
<feature type="domain" description="Protein kinase" evidence="2">
    <location>
        <begin position="310"/>
        <end position="573"/>
    </location>
</feature>
<dbReference type="Gene3D" id="3.80.10.10">
    <property type="entry name" value="Ribonuclease Inhibitor"/>
    <property type="match status" value="1"/>
</dbReference>
<dbReference type="InterPro" id="IPR000719">
    <property type="entry name" value="Prot_kinase_dom"/>
</dbReference>
<keyword evidence="1" id="KW-0812">Transmembrane</keyword>
<dbReference type="RefSeq" id="XP_015866688.4">
    <property type="nucleotide sequence ID" value="XM_016011202.4"/>
</dbReference>
<dbReference type="PANTHER" id="PTHR48007:SF77">
    <property type="entry name" value="PROTEIN KINASE DOMAIN-CONTAINING PROTEIN"/>
    <property type="match status" value="1"/>
</dbReference>
<dbReference type="SUPFAM" id="SSF52058">
    <property type="entry name" value="L domain-like"/>
    <property type="match status" value="1"/>
</dbReference>
<dbReference type="InterPro" id="IPR032675">
    <property type="entry name" value="LRR_dom_sf"/>
</dbReference>
<feature type="transmembrane region" description="Helical" evidence="1">
    <location>
        <begin position="232"/>
        <end position="250"/>
    </location>
</feature>
<keyword evidence="1" id="KW-1133">Transmembrane helix</keyword>
<dbReference type="InterPro" id="IPR001245">
    <property type="entry name" value="Ser-Thr/Tyr_kinase_cat_dom"/>
</dbReference>
<feature type="transmembrane region" description="Helical" evidence="1">
    <location>
        <begin position="20"/>
        <end position="42"/>
    </location>
</feature>
<evidence type="ECO:0000313" key="3">
    <source>
        <dbReference type="Proteomes" id="UP001652623"/>
    </source>
</evidence>